<feature type="signal peptide" evidence="14">
    <location>
        <begin position="1"/>
        <end position="21"/>
    </location>
</feature>
<dbReference type="GO" id="GO:0071555">
    <property type="term" value="P:cell wall organization"/>
    <property type="evidence" value="ECO:0007669"/>
    <property type="project" value="UniProtKB-KW"/>
</dbReference>
<evidence type="ECO:0000256" key="14">
    <source>
        <dbReference type="SAM" id="SignalP"/>
    </source>
</evidence>
<keyword evidence="9" id="KW-0133">Cell shape</keyword>
<keyword evidence="11" id="KW-0961">Cell wall biogenesis/degradation</keyword>
<keyword evidence="7 14" id="KW-0732">Signal</keyword>
<evidence type="ECO:0000256" key="12">
    <source>
        <dbReference type="ARBA" id="ARBA00034000"/>
    </source>
</evidence>
<evidence type="ECO:0000256" key="1">
    <source>
        <dbReference type="ARBA" id="ARBA00003217"/>
    </source>
</evidence>
<dbReference type="PANTHER" id="PTHR21581">
    <property type="entry name" value="D-ALANYL-D-ALANINE CARBOXYPEPTIDASE"/>
    <property type="match status" value="1"/>
</dbReference>
<dbReference type="PANTHER" id="PTHR21581:SF6">
    <property type="entry name" value="TRAFFICKING PROTEIN PARTICLE COMPLEX SUBUNIT 12"/>
    <property type="match status" value="1"/>
</dbReference>
<evidence type="ECO:0000256" key="7">
    <source>
        <dbReference type="ARBA" id="ARBA00022729"/>
    </source>
</evidence>
<dbReference type="SUPFAM" id="SSF69189">
    <property type="entry name" value="Penicillin-binding protein associated domain"/>
    <property type="match status" value="1"/>
</dbReference>
<evidence type="ECO:0000256" key="10">
    <source>
        <dbReference type="ARBA" id="ARBA00022984"/>
    </source>
</evidence>
<keyword evidence="10" id="KW-0573">Peptidoglycan synthesis</keyword>
<dbReference type="InterPro" id="IPR015956">
    <property type="entry name" value="Peniciliin-bd_prot_C_sf"/>
</dbReference>
<protein>
    <recommendedName>
        <fullName evidence="4">serine-type D-Ala-D-Ala carboxypeptidase</fullName>
        <ecNumber evidence="4">3.4.16.4</ecNumber>
    </recommendedName>
</protein>
<dbReference type="AlphaFoldDB" id="A0A1Q9AFW7"/>
<dbReference type="Gene3D" id="3.40.710.10">
    <property type="entry name" value="DD-peptidase/beta-lactamase superfamily"/>
    <property type="match status" value="1"/>
</dbReference>
<dbReference type="Pfam" id="PF00768">
    <property type="entry name" value="Peptidase_S11"/>
    <property type="match status" value="1"/>
</dbReference>
<comment type="pathway">
    <text evidence="2">Cell wall biogenesis; peptidoglycan biosynthesis.</text>
</comment>
<dbReference type="GO" id="GO:0006508">
    <property type="term" value="P:proteolysis"/>
    <property type="evidence" value="ECO:0007669"/>
    <property type="project" value="UniProtKB-KW"/>
</dbReference>
<dbReference type="EC" id="3.4.16.4" evidence="4"/>
<dbReference type="Gene3D" id="2.60.410.10">
    <property type="entry name" value="D-Ala-D-Ala carboxypeptidase, C-terminal domain"/>
    <property type="match status" value="1"/>
</dbReference>
<dbReference type="InterPro" id="IPR012338">
    <property type="entry name" value="Beta-lactam/transpept-like"/>
</dbReference>
<evidence type="ECO:0000256" key="6">
    <source>
        <dbReference type="ARBA" id="ARBA00022670"/>
    </source>
</evidence>
<evidence type="ECO:0000256" key="5">
    <source>
        <dbReference type="ARBA" id="ARBA00022645"/>
    </source>
</evidence>
<accession>A0A1Q9AFW7</accession>
<sequence length="381" mass="40738">MRAIALSSMVACLLAASAAFGQGVETKAKQVYMIEQETGTVLLSREADTVVAPASNAKLMTMEVALEAIRSGSLALTSDFPVSEFAWRTGGAPSGTSTMFAAIKSRVPVPALLTAIAVQFANDACLILAEGLAGSEQGFVDRMNARAAALGLSASRFANATGLPDPRNQTSMRDLVTLARHLQETYPDAYANYALPDFEWNKIRQRNRNPLVHANIGVDGLVTGFAEGQGFSIVASMAREGRRVFLAAGGFASDKERTEESRKLLDWAMTDFVRKRLFEAGETVAEAAVYGGAVPHVALVPVAPVDILLQTSSQEKVVAEVVYRWPLKSPLAKGAEVGRLVVTRGGKTIREVPLAAAQAVDQGPLTRRAADALQELLFFWL</sequence>
<dbReference type="GO" id="GO:0008360">
    <property type="term" value="P:regulation of cell shape"/>
    <property type="evidence" value="ECO:0007669"/>
    <property type="project" value="UniProtKB-KW"/>
</dbReference>
<organism evidence="16 17">
    <name type="scientific">Xaviernesmea rhizosphaerae</name>
    <dbReference type="NCBI Taxonomy" id="1672749"/>
    <lineage>
        <taxon>Bacteria</taxon>
        <taxon>Pseudomonadati</taxon>
        <taxon>Pseudomonadota</taxon>
        <taxon>Alphaproteobacteria</taxon>
        <taxon>Hyphomicrobiales</taxon>
        <taxon>Rhizobiaceae</taxon>
        <taxon>Rhizobium/Agrobacterium group</taxon>
        <taxon>Xaviernesmea</taxon>
    </lineage>
</organism>
<dbReference type="GO" id="GO:0009002">
    <property type="term" value="F:serine-type D-Ala-D-Ala carboxypeptidase activity"/>
    <property type="evidence" value="ECO:0007669"/>
    <property type="project" value="UniProtKB-EC"/>
</dbReference>
<keyword evidence="8" id="KW-0378">Hydrolase</keyword>
<evidence type="ECO:0000313" key="16">
    <source>
        <dbReference type="EMBL" id="OLP53855.1"/>
    </source>
</evidence>
<gene>
    <name evidence="16" type="ORF">BJF92_04510</name>
</gene>
<name>A0A1Q9AFW7_9HYPH</name>
<evidence type="ECO:0000313" key="17">
    <source>
        <dbReference type="Proteomes" id="UP000186143"/>
    </source>
</evidence>
<dbReference type="GO" id="GO:0009252">
    <property type="term" value="P:peptidoglycan biosynthetic process"/>
    <property type="evidence" value="ECO:0007669"/>
    <property type="project" value="UniProtKB-UniPathway"/>
</dbReference>
<evidence type="ECO:0000256" key="4">
    <source>
        <dbReference type="ARBA" id="ARBA00012448"/>
    </source>
</evidence>
<dbReference type="InterPro" id="IPR001967">
    <property type="entry name" value="Peptidase_S11_N"/>
</dbReference>
<dbReference type="UniPathway" id="UPA00219"/>
<dbReference type="STRING" id="1672749.BJF92_04510"/>
<dbReference type="SUPFAM" id="SSF56601">
    <property type="entry name" value="beta-lactamase/transpeptidase-like"/>
    <property type="match status" value="1"/>
</dbReference>
<comment type="function">
    <text evidence="1">Removes C-terminal D-alanyl residues from sugar-peptide cell wall precursors.</text>
</comment>
<comment type="catalytic activity">
    <reaction evidence="12">
        <text>Preferential cleavage: (Ac)2-L-Lys-D-Ala-|-D-Ala. Also transpeptidation of peptidyl-alanyl moieties that are N-acyl substituents of D-alanine.</text>
        <dbReference type="EC" id="3.4.16.4"/>
    </reaction>
</comment>
<keyword evidence="6" id="KW-0645">Protease</keyword>
<dbReference type="InterPro" id="IPR037167">
    <property type="entry name" value="Peptidase_S11_C_sf"/>
</dbReference>
<evidence type="ECO:0000256" key="3">
    <source>
        <dbReference type="ARBA" id="ARBA00007164"/>
    </source>
</evidence>
<evidence type="ECO:0000259" key="15">
    <source>
        <dbReference type="SMART" id="SM00936"/>
    </source>
</evidence>
<feature type="chain" id="PRO_5013022887" description="serine-type D-Ala-D-Ala carboxypeptidase" evidence="14">
    <location>
        <begin position="22"/>
        <end position="381"/>
    </location>
</feature>
<evidence type="ECO:0000256" key="9">
    <source>
        <dbReference type="ARBA" id="ARBA00022960"/>
    </source>
</evidence>
<dbReference type="Pfam" id="PF07943">
    <property type="entry name" value="PBP5_C"/>
    <property type="match status" value="1"/>
</dbReference>
<keyword evidence="5 16" id="KW-0121">Carboxypeptidase</keyword>
<evidence type="ECO:0000256" key="8">
    <source>
        <dbReference type="ARBA" id="ARBA00022801"/>
    </source>
</evidence>
<dbReference type="Proteomes" id="UP000186143">
    <property type="component" value="Unassembled WGS sequence"/>
</dbReference>
<reference evidence="16 17" key="1">
    <citation type="submission" date="2016-09" db="EMBL/GenBank/DDBJ databases">
        <title>Rhizobium sp. nov., a novel species isolated from the rice rhizosphere.</title>
        <authorList>
            <person name="Zhao J."/>
            <person name="Zhang X."/>
        </authorList>
    </citation>
    <scope>NUCLEOTIDE SEQUENCE [LARGE SCALE GENOMIC DNA]</scope>
    <source>
        <strain evidence="16 17">MH17</strain>
    </source>
</reference>
<dbReference type="EMBL" id="MKIO01000038">
    <property type="protein sequence ID" value="OLP53855.1"/>
    <property type="molecule type" value="Genomic_DNA"/>
</dbReference>
<dbReference type="RefSeq" id="WP_075636099.1">
    <property type="nucleotide sequence ID" value="NZ_MKIO01000038.1"/>
</dbReference>
<feature type="domain" description="Peptidase S11 D-Ala-D-Ala carboxypeptidase A C-terminal" evidence="15">
    <location>
        <begin position="272"/>
        <end position="362"/>
    </location>
</feature>
<evidence type="ECO:0000256" key="13">
    <source>
        <dbReference type="RuleBase" id="RU004016"/>
    </source>
</evidence>
<dbReference type="PRINTS" id="PR00725">
    <property type="entry name" value="DADACBPTASE1"/>
</dbReference>
<evidence type="ECO:0000256" key="11">
    <source>
        <dbReference type="ARBA" id="ARBA00023316"/>
    </source>
</evidence>
<dbReference type="SMART" id="SM00936">
    <property type="entry name" value="PBP5_C"/>
    <property type="match status" value="1"/>
</dbReference>
<dbReference type="InterPro" id="IPR018044">
    <property type="entry name" value="Peptidase_S11"/>
</dbReference>
<comment type="caution">
    <text evidence="16">The sequence shown here is derived from an EMBL/GenBank/DDBJ whole genome shotgun (WGS) entry which is preliminary data.</text>
</comment>
<comment type="similarity">
    <text evidence="3 13">Belongs to the peptidase S11 family.</text>
</comment>
<dbReference type="OrthoDB" id="9795979at2"/>
<dbReference type="InterPro" id="IPR012907">
    <property type="entry name" value="Peptidase_S11_C"/>
</dbReference>
<evidence type="ECO:0000256" key="2">
    <source>
        <dbReference type="ARBA" id="ARBA00004752"/>
    </source>
</evidence>
<proteinExistence type="inferred from homology"/>